<reference evidence="3 4" key="1">
    <citation type="submission" date="2017-03" db="EMBL/GenBank/DDBJ databases">
        <title>Lifting the veil on microbial sulfur biogeochemistry in mining wastewaters.</title>
        <authorList>
            <person name="Kantor R.S."/>
            <person name="Colenbrander Nelson T."/>
            <person name="Marshall S."/>
            <person name="Bennett D."/>
            <person name="Apte S."/>
            <person name="Camacho D."/>
            <person name="Thomas B.C."/>
            <person name="Warren L.A."/>
            <person name="Banfield J.F."/>
        </authorList>
    </citation>
    <scope>NUCLEOTIDE SEQUENCE [LARGE SCALE GENOMIC DNA]</scope>
    <source>
        <strain evidence="3">32-69-9</strain>
    </source>
</reference>
<proteinExistence type="predicted"/>
<name>A0A258FBR2_9CAUL</name>
<feature type="compositionally biased region" description="Basic residues" evidence="1">
    <location>
        <begin position="155"/>
        <end position="164"/>
    </location>
</feature>
<dbReference type="AlphaFoldDB" id="A0A258FBR2"/>
<evidence type="ECO:0000256" key="2">
    <source>
        <dbReference type="SAM" id="Phobius"/>
    </source>
</evidence>
<organism evidence="3 4">
    <name type="scientific">Brevundimonas subvibrioides</name>
    <dbReference type="NCBI Taxonomy" id="74313"/>
    <lineage>
        <taxon>Bacteria</taxon>
        <taxon>Pseudomonadati</taxon>
        <taxon>Pseudomonadota</taxon>
        <taxon>Alphaproteobacteria</taxon>
        <taxon>Caulobacterales</taxon>
        <taxon>Caulobacteraceae</taxon>
        <taxon>Brevundimonas</taxon>
    </lineage>
</organism>
<evidence type="ECO:0000256" key="1">
    <source>
        <dbReference type="SAM" id="MobiDB-lite"/>
    </source>
</evidence>
<accession>A0A258FBR2</accession>
<keyword evidence="2" id="KW-0812">Transmembrane</keyword>
<dbReference type="EMBL" id="NCEB01000057">
    <property type="protein sequence ID" value="OYX29776.1"/>
    <property type="molecule type" value="Genomic_DNA"/>
</dbReference>
<comment type="caution">
    <text evidence="3">The sequence shown here is derived from an EMBL/GenBank/DDBJ whole genome shotgun (WGS) entry which is preliminary data.</text>
</comment>
<evidence type="ECO:0000313" key="4">
    <source>
        <dbReference type="Proteomes" id="UP000215595"/>
    </source>
</evidence>
<dbReference type="Proteomes" id="UP000215595">
    <property type="component" value="Unassembled WGS sequence"/>
</dbReference>
<dbReference type="Pfam" id="PF04120">
    <property type="entry name" value="Iron_permease"/>
    <property type="match status" value="1"/>
</dbReference>
<dbReference type="InterPro" id="IPR007251">
    <property type="entry name" value="Iron_permease_Fet4"/>
</dbReference>
<keyword evidence="2" id="KW-1133">Transmembrane helix</keyword>
<gene>
    <name evidence="3" type="ORF">B7Z01_15310</name>
</gene>
<dbReference type="GO" id="GO:0055085">
    <property type="term" value="P:transmembrane transport"/>
    <property type="evidence" value="ECO:0007669"/>
    <property type="project" value="InterPro"/>
</dbReference>
<feature type="region of interest" description="Disordered" evidence="1">
    <location>
        <begin position="115"/>
        <end position="164"/>
    </location>
</feature>
<sequence length="164" mass="17983">MEKLFVRFATQTAKIAGKPWTFIACLAVVLTWAVSGPIFGFSETWQLVINTGTTIVTFLMVFLIQNTQNRDGAAMQAKLDELIYAVKKADARFIGIEHLTEGELDKILEEVERRGHEVHAGKPARPIKGAPAVRAEDIEAAQPTAATPAAERKPRSSRRPKASA</sequence>
<keyword evidence="2" id="KW-0472">Membrane</keyword>
<evidence type="ECO:0000313" key="3">
    <source>
        <dbReference type="EMBL" id="OYX29776.1"/>
    </source>
</evidence>
<feature type="transmembrane region" description="Helical" evidence="2">
    <location>
        <begin position="45"/>
        <end position="64"/>
    </location>
</feature>
<feature type="compositionally biased region" description="Low complexity" evidence="1">
    <location>
        <begin position="140"/>
        <end position="149"/>
    </location>
</feature>
<feature type="transmembrane region" description="Helical" evidence="2">
    <location>
        <begin position="20"/>
        <end position="39"/>
    </location>
</feature>
<evidence type="ECO:0008006" key="5">
    <source>
        <dbReference type="Google" id="ProtNLM"/>
    </source>
</evidence>
<protein>
    <recommendedName>
        <fullName evidence="5">Low affinity iron permease family protein</fullName>
    </recommendedName>
</protein>